<feature type="signal peptide" evidence="1">
    <location>
        <begin position="1"/>
        <end position="17"/>
    </location>
</feature>
<reference evidence="3 4" key="1">
    <citation type="submission" date="2017-01" db="EMBL/GenBank/DDBJ databases">
        <authorList>
            <person name="Mah S.A."/>
            <person name="Swanson W.J."/>
            <person name="Moy G.W."/>
            <person name="Vacquier V.D."/>
        </authorList>
    </citation>
    <scope>NUCLEOTIDE SEQUENCE [LARGE SCALE GENOMIC DNA]</scope>
    <source>
        <strain evidence="3 4">DCY110</strain>
    </source>
</reference>
<evidence type="ECO:0000313" key="4">
    <source>
        <dbReference type="Proteomes" id="UP000186609"/>
    </source>
</evidence>
<sequence>MKTTLLLAALTGTAAQAQSPAPVSTSRTTWFTVVGDPEDPNVDTVQVDPVDHDGNPRTMRVRVSRSTARSSWDGVPYRSYTSNVAFECDRNQARYLSLSYHGQPLWPGEPDKTVDYSTGTPRMMAFRDMTPNPTQRIIQAACRLVAKR</sequence>
<dbReference type="STRING" id="1842727.RD110_00135"/>
<protein>
    <recommendedName>
        <fullName evidence="2">Surface-adhesin protein E-like domain-containing protein</fullName>
    </recommendedName>
</protein>
<dbReference type="Pfam" id="PF16747">
    <property type="entry name" value="Adhesin_E"/>
    <property type="match status" value="1"/>
</dbReference>
<dbReference type="AlphaFoldDB" id="A0A1P8K2Z0"/>
<keyword evidence="4" id="KW-1185">Reference proteome</keyword>
<dbReference type="EMBL" id="CP019236">
    <property type="protein sequence ID" value="APW40366.1"/>
    <property type="molecule type" value="Genomic_DNA"/>
</dbReference>
<organism evidence="3 4">
    <name type="scientific">Rhodoferax koreensis</name>
    <dbReference type="NCBI Taxonomy" id="1842727"/>
    <lineage>
        <taxon>Bacteria</taxon>
        <taxon>Pseudomonadati</taxon>
        <taxon>Pseudomonadota</taxon>
        <taxon>Betaproteobacteria</taxon>
        <taxon>Burkholderiales</taxon>
        <taxon>Comamonadaceae</taxon>
        <taxon>Rhodoferax</taxon>
    </lineage>
</organism>
<dbReference type="InterPro" id="IPR031939">
    <property type="entry name" value="Adhesin_E-like"/>
</dbReference>
<evidence type="ECO:0000313" key="3">
    <source>
        <dbReference type="EMBL" id="APW40366.1"/>
    </source>
</evidence>
<keyword evidence="1" id="KW-0732">Signal</keyword>
<proteinExistence type="predicted"/>
<dbReference type="Proteomes" id="UP000186609">
    <property type="component" value="Chromosome"/>
</dbReference>
<name>A0A1P8K2Z0_9BURK</name>
<gene>
    <name evidence="3" type="ORF">RD110_00135</name>
</gene>
<dbReference type="KEGG" id="rhy:RD110_00135"/>
<evidence type="ECO:0000259" key="2">
    <source>
        <dbReference type="Pfam" id="PF16747"/>
    </source>
</evidence>
<evidence type="ECO:0000256" key="1">
    <source>
        <dbReference type="SAM" id="SignalP"/>
    </source>
</evidence>
<accession>A0A1P8K2Z0</accession>
<feature type="domain" description="Surface-adhesin protein E-like" evidence="2">
    <location>
        <begin position="45"/>
        <end position="143"/>
    </location>
</feature>
<feature type="chain" id="PRO_5012523753" description="Surface-adhesin protein E-like domain-containing protein" evidence="1">
    <location>
        <begin position="18"/>
        <end position="148"/>
    </location>
</feature>